<accession>A0A1J4T8Q9</accession>
<dbReference type="AlphaFoldDB" id="A0A1J4T8Q9"/>
<dbReference type="EMBL" id="MNUV01000058">
    <property type="protein sequence ID" value="OIO06878.1"/>
    <property type="molecule type" value="Genomic_DNA"/>
</dbReference>
<proteinExistence type="predicted"/>
<gene>
    <name evidence="1" type="ORF">AUJ35_03215</name>
</gene>
<dbReference type="Proteomes" id="UP000182860">
    <property type="component" value="Unassembled WGS sequence"/>
</dbReference>
<comment type="caution">
    <text evidence="1">The sequence shown here is derived from an EMBL/GenBank/DDBJ whole genome shotgun (WGS) entry which is preliminary data.</text>
</comment>
<sequence length="60" mass="7182">MTLTANDITSFMELYEKTYKKKLTRTEAYKQASDLLWLIDLTYKPMTRAQHQKYYGALKK</sequence>
<evidence type="ECO:0000313" key="1">
    <source>
        <dbReference type="EMBL" id="OIO06878.1"/>
    </source>
</evidence>
<reference evidence="1 2" key="1">
    <citation type="journal article" date="2016" name="Environ. Microbiol.">
        <title>Genomic resolution of a cold subsurface aquifer community provides metabolic insights for novel microbes adapted to high CO concentrations.</title>
        <authorList>
            <person name="Probst A.J."/>
            <person name="Castelle C.J."/>
            <person name="Singh A."/>
            <person name="Brown C.T."/>
            <person name="Anantharaman K."/>
            <person name="Sharon I."/>
            <person name="Hug L.A."/>
            <person name="Burstein D."/>
            <person name="Emerson J.B."/>
            <person name="Thomas B.C."/>
            <person name="Banfield J.F."/>
        </authorList>
    </citation>
    <scope>NUCLEOTIDE SEQUENCE [LARGE SCALE GENOMIC DNA]</scope>
    <source>
        <strain evidence="1">CG1_02_41_21</strain>
    </source>
</reference>
<name>A0A1J4T8Q9_9BACT</name>
<protein>
    <submittedName>
        <fullName evidence="1">Uncharacterized protein</fullName>
    </submittedName>
</protein>
<evidence type="ECO:0000313" key="2">
    <source>
        <dbReference type="Proteomes" id="UP000182860"/>
    </source>
</evidence>
<organism evidence="1 2">
    <name type="scientific">Candidatus Falkowbacteria bacterium CG1_02_41_21</name>
    <dbReference type="NCBI Taxonomy" id="1805147"/>
    <lineage>
        <taxon>Bacteria</taxon>
        <taxon>Candidatus Falkowiibacteriota</taxon>
    </lineage>
</organism>